<organism evidence="1 2">
    <name type="scientific">Winogradskyella thalassocola</name>
    <dbReference type="NCBI Taxonomy" id="262004"/>
    <lineage>
        <taxon>Bacteria</taxon>
        <taxon>Pseudomonadati</taxon>
        <taxon>Bacteroidota</taxon>
        <taxon>Flavobacteriia</taxon>
        <taxon>Flavobacteriales</taxon>
        <taxon>Flavobacteriaceae</taxon>
        <taxon>Winogradskyella</taxon>
    </lineage>
</organism>
<accession>A0A1G8GST4</accession>
<reference evidence="2" key="1">
    <citation type="submission" date="2016-10" db="EMBL/GenBank/DDBJ databases">
        <authorList>
            <person name="Varghese N."/>
            <person name="Submissions S."/>
        </authorList>
    </citation>
    <scope>NUCLEOTIDE SEQUENCE [LARGE SCALE GENOMIC DNA]</scope>
    <source>
        <strain evidence="2">DSM 15363</strain>
    </source>
</reference>
<dbReference type="STRING" id="262004.SAMN04489796_10619"/>
<gene>
    <name evidence="1" type="ORF">SAMN04489796_10619</name>
</gene>
<sequence length="49" mass="5715">MYLRSASLFCNYLLAKMRDRGKTNICKSPIHNKIKTDSFTVFLLAQNVY</sequence>
<evidence type="ECO:0000313" key="2">
    <source>
        <dbReference type="Proteomes" id="UP000199492"/>
    </source>
</evidence>
<evidence type="ECO:0000313" key="1">
    <source>
        <dbReference type="EMBL" id="SDH97456.1"/>
    </source>
</evidence>
<proteinExistence type="predicted"/>
<protein>
    <submittedName>
        <fullName evidence="1">Uncharacterized protein</fullName>
    </submittedName>
</protein>
<name>A0A1G8GST4_9FLAO</name>
<dbReference type="Proteomes" id="UP000199492">
    <property type="component" value="Unassembled WGS sequence"/>
</dbReference>
<dbReference type="EMBL" id="FNCZ01000006">
    <property type="protein sequence ID" value="SDH97456.1"/>
    <property type="molecule type" value="Genomic_DNA"/>
</dbReference>
<keyword evidence="2" id="KW-1185">Reference proteome</keyword>
<dbReference type="AlphaFoldDB" id="A0A1G8GST4"/>